<comment type="caution">
    <text evidence="1">The sequence shown here is derived from an EMBL/GenBank/DDBJ whole genome shotgun (WGS) entry which is preliminary data.</text>
</comment>
<name>A0ABT4USY9_9PSEU</name>
<evidence type="ECO:0008006" key="3">
    <source>
        <dbReference type="Google" id="ProtNLM"/>
    </source>
</evidence>
<reference evidence="1 2" key="1">
    <citation type="submission" date="2022-11" db="EMBL/GenBank/DDBJ databases">
        <title>Draft genome sequence of Saccharopolyspora sp. WRP15-2 isolated from rhizosphere soils of wild rice in Thailand.</title>
        <authorList>
            <person name="Duangmal K."/>
            <person name="Kammanee S."/>
            <person name="Muangham S."/>
        </authorList>
    </citation>
    <scope>NUCLEOTIDE SEQUENCE [LARGE SCALE GENOMIC DNA]</scope>
    <source>
        <strain evidence="1 2">WRP15-2</strain>
    </source>
</reference>
<gene>
    <name evidence="1" type="ORF">OU415_05160</name>
</gene>
<dbReference type="Proteomes" id="UP001210380">
    <property type="component" value="Unassembled WGS sequence"/>
</dbReference>
<sequence length="176" mass="19978">MTALYRISIVENTDATVRGRFHMINPDAGILPDADDDILPLQIMLDAWDRMKRGLFFIADGLTGDRLPVPFEQAEEIADAHVLREAFAEELDDEAESDEYLFDRIEEIIESAEVGEQQNTPGFWEADGFWDACTDDDFPEDVAAYPYVEFTFTATDARYVAHLIPGTHWSTAQYCD</sequence>
<dbReference type="RefSeq" id="WP_270947388.1">
    <property type="nucleotide sequence ID" value="NZ_JAQGLA010000005.1"/>
</dbReference>
<evidence type="ECO:0000313" key="2">
    <source>
        <dbReference type="Proteomes" id="UP001210380"/>
    </source>
</evidence>
<organism evidence="1 2">
    <name type="scientific">Saccharopolyspora oryzae</name>
    <dbReference type="NCBI Taxonomy" id="2997343"/>
    <lineage>
        <taxon>Bacteria</taxon>
        <taxon>Bacillati</taxon>
        <taxon>Actinomycetota</taxon>
        <taxon>Actinomycetes</taxon>
        <taxon>Pseudonocardiales</taxon>
        <taxon>Pseudonocardiaceae</taxon>
        <taxon>Saccharopolyspora</taxon>
    </lineage>
</organism>
<keyword evidence="2" id="KW-1185">Reference proteome</keyword>
<evidence type="ECO:0000313" key="1">
    <source>
        <dbReference type="EMBL" id="MDA3624818.1"/>
    </source>
</evidence>
<protein>
    <recommendedName>
        <fullName evidence="3">DUF2262 domain-containing protein</fullName>
    </recommendedName>
</protein>
<proteinExistence type="predicted"/>
<dbReference type="EMBL" id="JAQGLA010000005">
    <property type="protein sequence ID" value="MDA3624818.1"/>
    <property type="molecule type" value="Genomic_DNA"/>
</dbReference>
<accession>A0ABT4USY9</accession>